<dbReference type="Proteomes" id="UP000002318">
    <property type="component" value="Chromosome"/>
</dbReference>
<dbReference type="EMBL" id="CP002116">
    <property type="protein sequence ID" value="ADK82767.1"/>
    <property type="molecule type" value="Genomic_DNA"/>
</dbReference>
<evidence type="ECO:0000256" key="1">
    <source>
        <dbReference type="SAM" id="Coils"/>
    </source>
</evidence>
<proteinExistence type="predicted"/>
<evidence type="ECO:0000259" key="2">
    <source>
        <dbReference type="Pfam" id="PF13240"/>
    </source>
</evidence>
<dbReference type="OrthoDB" id="363045at2"/>
<dbReference type="RefSeq" id="WP_013256226.1">
    <property type="nucleotide sequence ID" value="NC_014364.1"/>
</dbReference>
<evidence type="ECO:0000313" key="4">
    <source>
        <dbReference type="Proteomes" id="UP000002318"/>
    </source>
</evidence>
<accession>E1R7R2</accession>
<name>E1R7R2_SEDSS</name>
<evidence type="ECO:0000313" key="3">
    <source>
        <dbReference type="EMBL" id="ADK82767.1"/>
    </source>
</evidence>
<keyword evidence="4" id="KW-1185">Reference proteome</keyword>
<gene>
    <name evidence="3" type="ordered locus">Spirs_3681</name>
</gene>
<organism evidence="3 4">
    <name type="scientific">Sediminispirochaeta smaragdinae (strain DSM 11293 / JCM 15392 / SEBR 4228)</name>
    <name type="common">Spirochaeta smaragdinae</name>
    <dbReference type="NCBI Taxonomy" id="573413"/>
    <lineage>
        <taxon>Bacteria</taxon>
        <taxon>Pseudomonadati</taxon>
        <taxon>Spirochaetota</taxon>
        <taxon>Spirochaetia</taxon>
        <taxon>Spirochaetales</taxon>
        <taxon>Spirochaetaceae</taxon>
        <taxon>Sediminispirochaeta</taxon>
    </lineage>
</organism>
<protein>
    <recommendedName>
        <fullName evidence="2">Zinc-ribbon domain-containing protein</fullName>
    </recommendedName>
</protein>
<dbReference type="Pfam" id="PF13240">
    <property type="entry name" value="Zn_Ribbon_1"/>
    <property type="match status" value="1"/>
</dbReference>
<dbReference type="HOGENOM" id="CLU_2453122_0_0_12"/>
<sequence length="89" mass="10338">MEPVSFCPHCGHVLERGERICPGCGIEIVDPPRFESLSFEEVVENSFLRLEKVALRGYERRLEVARLRLEELDRELEQIIELAIPSCRQ</sequence>
<dbReference type="KEGG" id="ssm:Spirs_3681"/>
<dbReference type="STRING" id="573413.Spirs_3681"/>
<reference evidence="3 4" key="1">
    <citation type="journal article" date="2010" name="Stand. Genomic Sci.">
        <title>Complete genome sequence of Spirochaeta smaragdinae type strain (SEBR 4228).</title>
        <authorList>
            <person name="Mavromatis K."/>
            <person name="Yasawong M."/>
            <person name="Chertkov O."/>
            <person name="Lapidus A."/>
            <person name="Lucas S."/>
            <person name="Nolan M."/>
            <person name="Del Rio T.G."/>
            <person name="Tice H."/>
            <person name="Cheng J.F."/>
            <person name="Pitluck S."/>
            <person name="Liolios K."/>
            <person name="Ivanova N."/>
            <person name="Tapia R."/>
            <person name="Han C."/>
            <person name="Bruce D."/>
            <person name="Goodwin L."/>
            <person name="Pati A."/>
            <person name="Chen A."/>
            <person name="Palaniappan K."/>
            <person name="Land M."/>
            <person name="Hauser L."/>
            <person name="Chang Y.J."/>
            <person name="Jeffries C.D."/>
            <person name="Detter J.C."/>
            <person name="Rohde M."/>
            <person name="Brambilla E."/>
            <person name="Spring S."/>
            <person name="Goker M."/>
            <person name="Sikorski J."/>
            <person name="Woyke T."/>
            <person name="Bristow J."/>
            <person name="Eisen J.A."/>
            <person name="Markowitz V."/>
            <person name="Hugenholtz P."/>
            <person name="Klenk H.P."/>
            <person name="Kyrpides N.C."/>
        </authorList>
    </citation>
    <scope>NUCLEOTIDE SEQUENCE [LARGE SCALE GENOMIC DNA]</scope>
    <source>
        <strain evidence="4">DSM 11293 / JCM 15392 / SEBR 4228</strain>
    </source>
</reference>
<feature type="domain" description="Zinc-ribbon" evidence="2">
    <location>
        <begin position="6"/>
        <end position="26"/>
    </location>
</feature>
<dbReference type="InterPro" id="IPR026870">
    <property type="entry name" value="Zinc_ribbon_dom"/>
</dbReference>
<dbReference type="AlphaFoldDB" id="E1R7R2"/>
<keyword evidence="1" id="KW-0175">Coiled coil</keyword>
<feature type="coiled-coil region" evidence="1">
    <location>
        <begin position="55"/>
        <end position="82"/>
    </location>
</feature>